<dbReference type="EMBL" id="JACOQK010000001">
    <property type="protein sequence ID" value="MBC5787658.1"/>
    <property type="molecule type" value="Genomic_DNA"/>
</dbReference>
<evidence type="ECO:0000313" key="3">
    <source>
        <dbReference type="Proteomes" id="UP000649151"/>
    </source>
</evidence>
<dbReference type="RefSeq" id="WP_069986740.1">
    <property type="nucleotide sequence ID" value="NZ_JACOQK010000001.1"/>
</dbReference>
<dbReference type="CDD" id="cd04882">
    <property type="entry name" value="ACT_Bt0572_2"/>
    <property type="match status" value="1"/>
</dbReference>
<reference evidence="2 3" key="1">
    <citation type="submission" date="2020-08" db="EMBL/GenBank/DDBJ databases">
        <title>Genome public.</title>
        <authorList>
            <person name="Liu C."/>
            <person name="Sun Q."/>
        </authorList>
    </citation>
    <scope>NUCLEOTIDE SEQUENCE [LARGE SCALE GENOMIC DNA]</scope>
    <source>
        <strain evidence="2 3">NSJ-27</strain>
    </source>
</reference>
<dbReference type="PANTHER" id="PTHR40099:SF1">
    <property type="entry name" value="ACETOLACTATE SYNTHASE, SMALL SUBUNIT"/>
    <property type="match status" value="1"/>
</dbReference>
<proteinExistence type="predicted"/>
<dbReference type="PROSITE" id="PS51671">
    <property type="entry name" value="ACT"/>
    <property type="match status" value="1"/>
</dbReference>
<dbReference type="InterPro" id="IPR045739">
    <property type="entry name" value="ACT_dom_pair"/>
</dbReference>
<name>A0ABR7IR96_9CLOT</name>
<accession>A0ABR7IR96</accession>
<gene>
    <name evidence="2" type="ORF">H8Z77_06450</name>
</gene>
<dbReference type="Gene3D" id="3.30.2130.10">
    <property type="entry name" value="VC0802-like"/>
    <property type="match status" value="1"/>
</dbReference>
<dbReference type="InterPro" id="IPR045865">
    <property type="entry name" value="ACT-like_dom_sf"/>
</dbReference>
<protein>
    <submittedName>
        <fullName evidence="2">ACT domain-containing protein</fullName>
    </submittedName>
</protein>
<dbReference type="PANTHER" id="PTHR40099">
    <property type="entry name" value="ACETOLACTATE SYNTHASE, SMALL SUBUNIT"/>
    <property type="match status" value="1"/>
</dbReference>
<dbReference type="Pfam" id="PF19571">
    <property type="entry name" value="ACT_8"/>
    <property type="match status" value="1"/>
</dbReference>
<sequence length="143" mass="15698">MYIKQISVFLENKVGRLVEITDTIAKAGIDIRAVSLADTSDYGILRVIVDNPDQAEKVIRDAGYTVAITNVLAVGIQDKPGTFTKVLASLSENDVNVDYMYAFTGTHNGTAYVIMKMDNLEKGIQVLQNNNAVVLSTDEIYHL</sequence>
<keyword evidence="3" id="KW-1185">Reference proteome</keyword>
<organism evidence="2 3">
    <name type="scientific">Clostridium facile</name>
    <dbReference type="NCBI Taxonomy" id="2763035"/>
    <lineage>
        <taxon>Bacteria</taxon>
        <taxon>Bacillati</taxon>
        <taxon>Bacillota</taxon>
        <taxon>Clostridia</taxon>
        <taxon>Eubacteriales</taxon>
        <taxon>Clostridiaceae</taxon>
        <taxon>Clostridium</taxon>
    </lineage>
</organism>
<evidence type="ECO:0000313" key="2">
    <source>
        <dbReference type="EMBL" id="MBC5787658.1"/>
    </source>
</evidence>
<evidence type="ECO:0000259" key="1">
    <source>
        <dbReference type="PROSITE" id="PS51671"/>
    </source>
</evidence>
<dbReference type="InterPro" id="IPR002912">
    <property type="entry name" value="ACT_dom"/>
</dbReference>
<feature type="domain" description="ACT" evidence="1">
    <location>
        <begin position="5"/>
        <end position="91"/>
    </location>
</feature>
<dbReference type="CDD" id="cd04908">
    <property type="entry name" value="ACT_Bt0572_1"/>
    <property type="match status" value="1"/>
</dbReference>
<dbReference type="SUPFAM" id="SSF55021">
    <property type="entry name" value="ACT-like"/>
    <property type="match status" value="2"/>
</dbReference>
<dbReference type="Proteomes" id="UP000649151">
    <property type="component" value="Unassembled WGS sequence"/>
</dbReference>
<comment type="caution">
    <text evidence="2">The sequence shown here is derived from an EMBL/GenBank/DDBJ whole genome shotgun (WGS) entry which is preliminary data.</text>
</comment>